<dbReference type="Pfam" id="PF23843">
    <property type="entry name" value="DUF7210"/>
    <property type="match status" value="1"/>
</dbReference>
<name>A7XXR7_BP742</name>
<reference evidence="3 4" key="1">
    <citation type="journal article" date="2008" name="J. Mol. Biol.">
        <title>Genome comparison and proteomic characterization of Thermus thermophilus bacteriophages P23-45 and P74-26: siphoviruses with triplex-forming sequences and the longest known tails.</title>
        <authorList>
            <person name="Minakhin L."/>
            <person name="Goel M."/>
            <person name="Berdygulova Z."/>
            <person name="Ramanculov E."/>
            <person name="Florens L."/>
            <person name="Glazko G."/>
            <person name="Karamychev V.N."/>
            <person name="Slesarev A.I."/>
            <person name="Kozyavkin S.A."/>
            <person name="Khromov I."/>
            <person name="Ackermann H.W."/>
            <person name="Washburn M."/>
            <person name="Mushegian A."/>
            <person name="Severinov K."/>
        </authorList>
    </citation>
    <scope>NUCLEOTIDE SEQUENCE</scope>
</reference>
<dbReference type="EMBL" id="EU100884">
    <property type="protein sequence ID" value="ABU97039.1"/>
    <property type="molecule type" value="Genomic_DNA"/>
</dbReference>
<dbReference type="KEGG" id="vg:5600558"/>
<dbReference type="InterPro" id="IPR055634">
    <property type="entry name" value="DUF7210"/>
</dbReference>
<evidence type="ECO:0000259" key="2">
    <source>
        <dbReference type="Pfam" id="PF23843"/>
    </source>
</evidence>
<dbReference type="GeneID" id="5600558"/>
<proteinExistence type="predicted"/>
<organism evidence="3 4">
    <name type="scientific">Thermus phage P74-26</name>
    <dbReference type="NCBI Taxonomy" id="2914007"/>
    <lineage>
        <taxon>Viruses</taxon>
        <taxon>Duplodnaviria</taxon>
        <taxon>Heunggongvirae</taxon>
        <taxon>Uroviricota</taxon>
        <taxon>Caudoviricetes</taxon>
        <taxon>Oshimavirus</taxon>
        <taxon>Thermus virus P74-26</taxon>
    </lineage>
</organism>
<feature type="domain" description="DUF7210" evidence="2">
    <location>
        <begin position="33"/>
        <end position="69"/>
    </location>
</feature>
<accession>A7XXR7</accession>
<dbReference type="RefSeq" id="YP_001468059.1">
    <property type="nucleotide sequence ID" value="NC_009804.1"/>
</dbReference>
<sequence>MPKPKKATHVEDQTAAEEVAESVEAKKPKPGVVKVRVTKNFVYFKGRFYHAGEELEVDGEEAHLLLREGCAKEA</sequence>
<gene>
    <name evidence="3" type="ORF">P74p89</name>
</gene>
<evidence type="ECO:0000313" key="3">
    <source>
        <dbReference type="EMBL" id="ABU97039.1"/>
    </source>
</evidence>
<evidence type="ECO:0000313" key="4">
    <source>
        <dbReference type="Proteomes" id="UP000001133"/>
    </source>
</evidence>
<feature type="region of interest" description="Disordered" evidence="1">
    <location>
        <begin position="1"/>
        <end position="27"/>
    </location>
</feature>
<evidence type="ECO:0000256" key="1">
    <source>
        <dbReference type="SAM" id="MobiDB-lite"/>
    </source>
</evidence>
<keyword evidence="4" id="KW-1185">Reference proteome</keyword>
<dbReference type="Proteomes" id="UP000001133">
    <property type="component" value="Segment"/>
</dbReference>
<protein>
    <recommendedName>
        <fullName evidence="2">DUF7210 domain-containing protein</fullName>
    </recommendedName>
</protein>